<sequence>MLKPEATLRRRQVKTRCNMWSSPIDLQIVRKTQTACQPQTRKCSSDGGNIAACMAISSASRSFFRQSLACPVRGWRFSFNAETGLSWHDDFYIENYLSS</sequence>
<dbReference type="AlphaFoldDB" id="A0A7Y2R0L8"/>
<evidence type="ECO:0000313" key="1">
    <source>
        <dbReference type="EMBL" id="NNH62161.1"/>
    </source>
</evidence>
<evidence type="ECO:0000313" key="2">
    <source>
        <dbReference type="Proteomes" id="UP000530654"/>
    </source>
</evidence>
<gene>
    <name evidence="1" type="ORF">HLI17_02455</name>
</gene>
<proteinExistence type="predicted"/>
<reference evidence="1 2" key="1">
    <citation type="submission" date="2020-04" db="EMBL/GenBank/DDBJ databases">
        <title>Rhizobium bacterial biofertilizers improve the content of phenolic compounds of Lactuca sativa L. under non-saline and saline-stress conditions.</title>
        <authorList>
            <person name="Ayuso-Calles M."/>
            <person name="Garcia-Estevez I."/>
            <person name="Jimenez-Gomez A."/>
            <person name="Flores-Felix J.D."/>
            <person name="Escribano-Bailon M."/>
            <person name="Rivas R."/>
        </authorList>
    </citation>
    <scope>NUCLEOTIDE SEQUENCE [LARGE SCALE GENOMIC DNA]</scope>
    <source>
        <strain evidence="1 2">GPTR02</strain>
    </source>
</reference>
<comment type="caution">
    <text evidence="1">The sequence shown here is derived from an EMBL/GenBank/DDBJ whole genome shotgun (WGS) entry which is preliminary data.</text>
</comment>
<protein>
    <submittedName>
        <fullName evidence="1">Uncharacterized protein</fullName>
    </submittedName>
</protein>
<dbReference type="EMBL" id="JABEQY010000002">
    <property type="protein sequence ID" value="NNH62161.1"/>
    <property type="molecule type" value="Genomic_DNA"/>
</dbReference>
<dbReference type="Proteomes" id="UP000530654">
    <property type="component" value="Unassembled WGS sequence"/>
</dbReference>
<name>A0A7Y2R0L8_9HYPH</name>
<accession>A0A7Y2R0L8</accession>
<organism evidence="1 2">
    <name type="scientific">Rhizobium laguerreae</name>
    <dbReference type="NCBI Taxonomy" id="1076926"/>
    <lineage>
        <taxon>Bacteria</taxon>
        <taxon>Pseudomonadati</taxon>
        <taxon>Pseudomonadota</taxon>
        <taxon>Alphaproteobacteria</taxon>
        <taxon>Hyphomicrobiales</taxon>
        <taxon>Rhizobiaceae</taxon>
        <taxon>Rhizobium/Agrobacterium group</taxon>
        <taxon>Rhizobium</taxon>
    </lineage>
</organism>
<dbReference type="RefSeq" id="WP_170279544.1">
    <property type="nucleotide sequence ID" value="NZ_JABEQY010000002.1"/>
</dbReference>